<dbReference type="GO" id="GO:0006020">
    <property type="term" value="P:inositol metabolic process"/>
    <property type="evidence" value="ECO:0007669"/>
    <property type="project" value="TreeGrafter"/>
</dbReference>
<organism evidence="5">
    <name type="scientific">Acidithiobacillus ferrianus</name>
    <dbReference type="NCBI Taxonomy" id="2678518"/>
    <lineage>
        <taxon>Bacteria</taxon>
        <taxon>Pseudomonadati</taxon>
        <taxon>Pseudomonadota</taxon>
        <taxon>Acidithiobacillia</taxon>
        <taxon>Acidithiobacillales</taxon>
        <taxon>Acidithiobacillaceae</taxon>
        <taxon>Acidithiobacillus</taxon>
    </lineage>
</organism>
<dbReference type="CDD" id="cd01637">
    <property type="entry name" value="IMPase_like"/>
    <property type="match status" value="1"/>
</dbReference>
<evidence type="ECO:0000256" key="3">
    <source>
        <dbReference type="ARBA" id="ARBA00022842"/>
    </source>
</evidence>
<dbReference type="Pfam" id="PF00459">
    <property type="entry name" value="Inositol_P"/>
    <property type="match status" value="1"/>
</dbReference>
<evidence type="ECO:0000256" key="4">
    <source>
        <dbReference type="PIRSR" id="PIRSR600760-2"/>
    </source>
</evidence>
<dbReference type="EMBL" id="WNJL01000034">
    <property type="protein sequence ID" value="NDU42701.1"/>
    <property type="molecule type" value="Genomic_DNA"/>
</dbReference>
<evidence type="ECO:0000256" key="1">
    <source>
        <dbReference type="ARBA" id="ARBA00009759"/>
    </source>
</evidence>
<dbReference type="InterPro" id="IPR000760">
    <property type="entry name" value="Inositol_monophosphatase-like"/>
</dbReference>
<dbReference type="PRINTS" id="PR00377">
    <property type="entry name" value="IMPHPHTASES"/>
</dbReference>
<proteinExistence type="inferred from homology"/>
<evidence type="ECO:0000256" key="2">
    <source>
        <dbReference type="ARBA" id="ARBA00022723"/>
    </source>
</evidence>
<dbReference type="Gene3D" id="3.30.540.10">
    <property type="entry name" value="Fructose-1,6-Bisphosphatase, subunit A, domain 1"/>
    <property type="match status" value="1"/>
</dbReference>
<sequence length="274" mass="30534">MTPEVDQQWIGKLLRTCAERFTLPGFHTVSASRKPDGSVVTSVDINSQNFLQDMLAARYPDIPLLGEEMDPAEQARLLQEADVLWCLDPLDGTSNFVAGVPIFGISLALLHGGQSVLGWVYDPVRAELFSAARGGGARVDGTPLRTRQAPELRQCVGVVDYKRLHRPLALRLIDERPFHSQRNFGASVLEWCWLAAGRYHFYLHGAQQLWDRAAGALILREAGGRITRLTGDSLDENALQPSSILATLDPRLHQSWTRWLEQPPSSQKQPFDLC</sequence>
<name>A0A845U9Z0_9PROT</name>
<dbReference type="InterPro" id="IPR020550">
    <property type="entry name" value="Inositol_monophosphatase_CS"/>
</dbReference>
<dbReference type="PROSITE" id="PS00630">
    <property type="entry name" value="IMP_2"/>
    <property type="match status" value="1"/>
</dbReference>
<dbReference type="GO" id="GO:0046872">
    <property type="term" value="F:metal ion binding"/>
    <property type="evidence" value="ECO:0007669"/>
    <property type="project" value="UniProtKB-KW"/>
</dbReference>
<dbReference type="GO" id="GO:0008934">
    <property type="term" value="F:inositol monophosphate 1-phosphatase activity"/>
    <property type="evidence" value="ECO:0007669"/>
    <property type="project" value="TreeGrafter"/>
</dbReference>
<dbReference type="PANTHER" id="PTHR20854:SF4">
    <property type="entry name" value="INOSITOL-1-MONOPHOSPHATASE-RELATED"/>
    <property type="match status" value="1"/>
</dbReference>
<keyword evidence="3 4" id="KW-0460">Magnesium</keyword>
<feature type="binding site" evidence="4">
    <location>
        <position position="90"/>
    </location>
    <ligand>
        <name>Mg(2+)</name>
        <dbReference type="ChEBI" id="CHEBI:18420"/>
        <label>2</label>
    </ligand>
</feature>
<evidence type="ECO:0000313" key="5">
    <source>
        <dbReference type="EMBL" id="NDU42701.1"/>
    </source>
</evidence>
<dbReference type="AlphaFoldDB" id="A0A845U9Z0"/>
<dbReference type="GO" id="GO:0046854">
    <property type="term" value="P:phosphatidylinositol phosphate biosynthetic process"/>
    <property type="evidence" value="ECO:0007669"/>
    <property type="project" value="InterPro"/>
</dbReference>
<protein>
    <submittedName>
        <fullName evidence="5">Inositol monophosphatase</fullName>
    </submittedName>
</protein>
<dbReference type="SUPFAM" id="SSF56655">
    <property type="entry name" value="Carbohydrate phosphatase"/>
    <property type="match status" value="1"/>
</dbReference>
<dbReference type="GO" id="GO:0007165">
    <property type="term" value="P:signal transduction"/>
    <property type="evidence" value="ECO:0007669"/>
    <property type="project" value="TreeGrafter"/>
</dbReference>
<comment type="caution">
    <text evidence="5">The sequence shown here is derived from an EMBL/GenBank/DDBJ whole genome shotgun (WGS) entry which is preliminary data.</text>
</comment>
<feature type="binding site" evidence="4">
    <location>
        <position position="211"/>
    </location>
    <ligand>
        <name>Mg(2+)</name>
        <dbReference type="ChEBI" id="CHEBI:18420"/>
        <label>1</label>
        <note>catalytic</note>
    </ligand>
</feature>
<feature type="binding site" evidence="4">
    <location>
        <position position="88"/>
    </location>
    <ligand>
        <name>Mg(2+)</name>
        <dbReference type="ChEBI" id="CHEBI:18420"/>
        <label>1</label>
        <note>catalytic</note>
    </ligand>
</feature>
<keyword evidence="2 4" id="KW-0479">Metal-binding</keyword>
<reference evidence="5" key="1">
    <citation type="submission" date="2019-11" db="EMBL/GenBank/DDBJ databases">
        <title>Acidithiobacillus ferrianus sp. nov.: a facultatively anaerobic and extremely acidophilic chemolithoautotroph.</title>
        <authorList>
            <person name="Norris P.R."/>
            <person name="Falagan C."/>
            <person name="Moya-Beltran A."/>
            <person name="Castro M."/>
            <person name="Quatrini R."/>
            <person name="Johnson D.B."/>
        </authorList>
    </citation>
    <scope>NUCLEOTIDE SEQUENCE [LARGE SCALE GENOMIC DNA]</scope>
    <source>
        <strain evidence="5">MG</strain>
    </source>
</reference>
<comment type="cofactor">
    <cofactor evidence="4">
        <name>Mg(2+)</name>
        <dbReference type="ChEBI" id="CHEBI:18420"/>
    </cofactor>
</comment>
<dbReference type="PANTHER" id="PTHR20854">
    <property type="entry name" value="INOSITOL MONOPHOSPHATASE"/>
    <property type="match status" value="1"/>
</dbReference>
<dbReference type="Gene3D" id="3.40.190.80">
    <property type="match status" value="1"/>
</dbReference>
<gene>
    <name evidence="5" type="ORF">GL267_08635</name>
</gene>
<feature type="binding site" evidence="4">
    <location>
        <position position="67"/>
    </location>
    <ligand>
        <name>Mg(2+)</name>
        <dbReference type="ChEBI" id="CHEBI:18420"/>
        <label>1</label>
        <note>catalytic</note>
    </ligand>
</feature>
<feature type="binding site" evidence="4">
    <location>
        <position position="91"/>
    </location>
    <ligand>
        <name>Mg(2+)</name>
        <dbReference type="ChEBI" id="CHEBI:18420"/>
        <label>1</label>
        <note>catalytic</note>
    </ligand>
</feature>
<accession>A0A845U9Z0</accession>
<dbReference type="RefSeq" id="WP_163097937.1">
    <property type="nucleotide sequence ID" value="NZ_CP127523.1"/>
</dbReference>
<comment type="similarity">
    <text evidence="1">Belongs to the inositol monophosphatase superfamily.</text>
</comment>